<dbReference type="AlphaFoldDB" id="A0A2S1LL88"/>
<name>A0A2S1LL88_9FLAO</name>
<reference evidence="1 2" key="1">
    <citation type="submission" date="2017-04" db="EMBL/GenBank/DDBJ databases">
        <title>Complete genome sequence of Flavobacterium kingsejong AJ004.</title>
        <authorList>
            <person name="Lee P.C."/>
        </authorList>
    </citation>
    <scope>NUCLEOTIDE SEQUENCE [LARGE SCALE GENOMIC DNA]</scope>
    <source>
        <strain evidence="1 2">AJ004</strain>
    </source>
</reference>
<protein>
    <submittedName>
        <fullName evidence="1">Uncharacterized protein</fullName>
    </submittedName>
</protein>
<evidence type="ECO:0000313" key="2">
    <source>
        <dbReference type="Proteomes" id="UP000244677"/>
    </source>
</evidence>
<dbReference type="OrthoDB" id="1073261at2"/>
<gene>
    <name evidence="1" type="ORF">FK004_04370</name>
</gene>
<dbReference type="EMBL" id="CP020919">
    <property type="protein sequence ID" value="AWG24524.1"/>
    <property type="molecule type" value="Genomic_DNA"/>
</dbReference>
<keyword evidence="2" id="KW-1185">Reference proteome</keyword>
<evidence type="ECO:0000313" key="1">
    <source>
        <dbReference type="EMBL" id="AWG24524.1"/>
    </source>
</evidence>
<dbReference type="KEGG" id="fki:FK004_04370"/>
<proteinExistence type="predicted"/>
<dbReference type="Proteomes" id="UP000244677">
    <property type="component" value="Chromosome"/>
</dbReference>
<dbReference type="RefSeq" id="WP_108736160.1">
    <property type="nucleotide sequence ID" value="NZ_CP020919.1"/>
</dbReference>
<sequence>MEEFKISIFEEEHSHSFPPYKTLSHQECENLQIKLARKYNIVKKNIVYELFTKQKYYSSTDASENFNLIDTLNRLWITSLNNVYIDWYGFQRIDLINIQDLSNFFYDIWYPVADDINIFDESLDWLIFIRHDGAIYYLKNK</sequence>
<organism evidence="1 2">
    <name type="scientific">Flavobacterium kingsejongi</name>
    <dbReference type="NCBI Taxonomy" id="1678728"/>
    <lineage>
        <taxon>Bacteria</taxon>
        <taxon>Pseudomonadati</taxon>
        <taxon>Bacteroidota</taxon>
        <taxon>Flavobacteriia</taxon>
        <taxon>Flavobacteriales</taxon>
        <taxon>Flavobacteriaceae</taxon>
        <taxon>Flavobacterium</taxon>
    </lineage>
</organism>
<accession>A0A2S1LL88</accession>